<dbReference type="GO" id="GO:0003677">
    <property type="term" value="F:DNA binding"/>
    <property type="evidence" value="ECO:0007669"/>
    <property type="project" value="UniProtKB-KW"/>
</dbReference>
<evidence type="ECO:0000313" key="3">
    <source>
        <dbReference type="EMBL" id="RRH68324.1"/>
    </source>
</evidence>
<organism evidence="3 4">
    <name type="scientific">Falsigemmobacter faecalis</name>
    <dbReference type="NCBI Taxonomy" id="2488730"/>
    <lineage>
        <taxon>Bacteria</taxon>
        <taxon>Pseudomonadati</taxon>
        <taxon>Pseudomonadota</taxon>
        <taxon>Alphaproteobacteria</taxon>
        <taxon>Rhodobacterales</taxon>
        <taxon>Paracoccaceae</taxon>
        <taxon>Falsigemmobacter</taxon>
    </lineage>
</organism>
<evidence type="ECO:0000259" key="2">
    <source>
        <dbReference type="Pfam" id="PF05225"/>
    </source>
</evidence>
<dbReference type="AlphaFoldDB" id="A0A3P3D3G1"/>
<keyword evidence="1" id="KW-0175">Coiled coil</keyword>
<dbReference type="Pfam" id="PF05225">
    <property type="entry name" value="HTH_psq"/>
    <property type="match status" value="1"/>
</dbReference>
<protein>
    <submittedName>
        <fullName evidence="3">DNA-binding protein</fullName>
    </submittedName>
</protein>
<dbReference type="Proteomes" id="UP000282125">
    <property type="component" value="Unassembled WGS sequence"/>
</dbReference>
<keyword evidence="4" id="KW-1185">Reference proteome</keyword>
<dbReference type="EMBL" id="RRAZ01000061">
    <property type="protein sequence ID" value="RRH68324.1"/>
    <property type="molecule type" value="Genomic_DNA"/>
</dbReference>
<sequence length="163" mass="17827">MAKLSVSEAAKRFQVSRPTLQKALKEGSISGERLSYKGTDTWQIDVSELARVYKPRGGHHPAKFTPSDDSFSGNLSGISNVLPDDVAAKIEALTKALSEAQKQAAVAEARAEERRSQIEDMRKDIEVARQEKAALLAALPKPEAIAPIGNKSGFFRFLFSRKT</sequence>
<reference evidence="3 4" key="1">
    <citation type="submission" date="2018-11" db="EMBL/GenBank/DDBJ databases">
        <title>Gemmobacter sp. nov., YIM 102744-1 draft genome.</title>
        <authorList>
            <person name="Li G."/>
            <person name="Jiang Y."/>
        </authorList>
    </citation>
    <scope>NUCLEOTIDE SEQUENCE [LARGE SCALE GENOMIC DNA]</scope>
    <source>
        <strain evidence="3 4">YIM 102744-1</strain>
    </source>
</reference>
<evidence type="ECO:0000313" key="4">
    <source>
        <dbReference type="Proteomes" id="UP000282125"/>
    </source>
</evidence>
<name>A0A3P3D3G1_9RHOB</name>
<comment type="caution">
    <text evidence="3">The sequence shown here is derived from an EMBL/GenBank/DDBJ whole genome shotgun (WGS) entry which is preliminary data.</text>
</comment>
<evidence type="ECO:0000256" key="1">
    <source>
        <dbReference type="SAM" id="Coils"/>
    </source>
</evidence>
<keyword evidence="3" id="KW-0238">DNA-binding</keyword>
<gene>
    <name evidence="3" type="ORF">EG244_19565</name>
</gene>
<dbReference type="OrthoDB" id="7909028at2"/>
<dbReference type="RefSeq" id="WP_124966838.1">
    <property type="nucleotide sequence ID" value="NZ_RRAZ01000061.1"/>
</dbReference>
<proteinExistence type="predicted"/>
<accession>A0A3P3D3G1</accession>
<dbReference type="InterPro" id="IPR007889">
    <property type="entry name" value="HTH_Psq"/>
</dbReference>
<feature type="coiled-coil region" evidence="1">
    <location>
        <begin position="90"/>
        <end position="138"/>
    </location>
</feature>
<feature type="domain" description="HTH psq-type" evidence="2">
    <location>
        <begin position="3"/>
        <end position="26"/>
    </location>
</feature>